<dbReference type="InterPro" id="IPR004670">
    <property type="entry name" value="NhaA"/>
</dbReference>
<reference evidence="12" key="2">
    <citation type="submission" date="2020-09" db="EMBL/GenBank/DDBJ databases">
        <authorList>
            <person name="Sun Q."/>
            <person name="Ohkuma M."/>
        </authorList>
    </citation>
    <scope>NUCLEOTIDE SEQUENCE</scope>
    <source>
        <strain evidence="12">JCM 3131</strain>
    </source>
</reference>
<evidence type="ECO:0000256" key="6">
    <source>
        <dbReference type="ARBA" id="ARBA00022989"/>
    </source>
</evidence>
<feature type="transmembrane region" description="Helical" evidence="11">
    <location>
        <begin position="75"/>
        <end position="96"/>
    </location>
</feature>
<evidence type="ECO:0000256" key="3">
    <source>
        <dbReference type="ARBA" id="ARBA00022449"/>
    </source>
</evidence>
<keyword evidence="8 11" id="KW-0406">Ion transport</keyword>
<keyword evidence="3 11" id="KW-0050">Antiport</keyword>
<evidence type="ECO:0000256" key="4">
    <source>
        <dbReference type="ARBA" id="ARBA00022475"/>
    </source>
</evidence>
<feature type="transmembrane region" description="Helical" evidence="11">
    <location>
        <begin position="353"/>
        <end position="375"/>
    </location>
</feature>
<accession>A0A918BL45</accession>
<keyword evidence="2 11" id="KW-0813">Transport</keyword>
<keyword evidence="6 11" id="KW-1133">Transmembrane helix</keyword>
<feature type="transmembrane region" description="Helical" evidence="11">
    <location>
        <begin position="387"/>
        <end position="404"/>
    </location>
</feature>
<comment type="function">
    <text evidence="11">Na(+)/H(+) antiporter that extrudes sodium in exchange for external protons.</text>
</comment>
<evidence type="ECO:0000256" key="5">
    <source>
        <dbReference type="ARBA" id="ARBA00022692"/>
    </source>
</evidence>
<organism evidence="12 13">
    <name type="scientific">Streptomyces ruber</name>
    <dbReference type="NCBI Taxonomy" id="83378"/>
    <lineage>
        <taxon>Bacteria</taxon>
        <taxon>Bacillati</taxon>
        <taxon>Actinomycetota</taxon>
        <taxon>Actinomycetes</taxon>
        <taxon>Kitasatosporales</taxon>
        <taxon>Streptomycetaceae</taxon>
        <taxon>Streptomyces</taxon>
    </lineage>
</organism>
<keyword evidence="10 11" id="KW-0739">Sodium transport</keyword>
<comment type="subcellular location">
    <subcellularLocation>
        <location evidence="1">Cell inner membrane</location>
        <topology evidence="1">Multi-pass membrane protein</topology>
    </subcellularLocation>
    <subcellularLocation>
        <location evidence="11">Cell membrane</location>
        <topology evidence="11">Multi-pass membrane protein</topology>
    </subcellularLocation>
</comment>
<gene>
    <name evidence="12" type="primary">nhaA3</name>
    <name evidence="11" type="synonym">nhaA</name>
    <name evidence="12" type="ORF">GCM10010145_53580</name>
</gene>
<evidence type="ECO:0000256" key="10">
    <source>
        <dbReference type="ARBA" id="ARBA00023201"/>
    </source>
</evidence>
<comment type="catalytic activity">
    <reaction evidence="11">
        <text>Na(+)(in) + 2 H(+)(out) = Na(+)(out) + 2 H(+)(in)</text>
        <dbReference type="Rhea" id="RHEA:29251"/>
        <dbReference type="ChEBI" id="CHEBI:15378"/>
        <dbReference type="ChEBI" id="CHEBI:29101"/>
    </reaction>
</comment>
<feature type="transmembrane region" description="Helical" evidence="11">
    <location>
        <begin position="286"/>
        <end position="310"/>
    </location>
</feature>
<feature type="transmembrane region" description="Helical" evidence="11">
    <location>
        <begin position="227"/>
        <end position="250"/>
    </location>
</feature>
<keyword evidence="5 11" id="KW-0812">Transmembrane</keyword>
<feature type="transmembrane region" description="Helical" evidence="11">
    <location>
        <begin position="148"/>
        <end position="170"/>
    </location>
</feature>
<evidence type="ECO:0000313" key="12">
    <source>
        <dbReference type="EMBL" id="GGQ77132.1"/>
    </source>
</evidence>
<dbReference type="InterPro" id="IPR023171">
    <property type="entry name" value="Na/H_antiporter_dom_sf"/>
</dbReference>
<keyword evidence="7 11" id="KW-0915">Sodium</keyword>
<evidence type="ECO:0000256" key="8">
    <source>
        <dbReference type="ARBA" id="ARBA00023065"/>
    </source>
</evidence>
<keyword evidence="9 11" id="KW-0472">Membrane</keyword>
<dbReference type="EMBL" id="BMQK01000015">
    <property type="protein sequence ID" value="GGQ77132.1"/>
    <property type="molecule type" value="Genomic_DNA"/>
</dbReference>
<keyword evidence="4 11" id="KW-1003">Cell membrane</keyword>
<protein>
    <recommendedName>
        <fullName evidence="11">Na(+)/H(+) antiporter NhaA</fullName>
    </recommendedName>
    <alternativeName>
        <fullName evidence="11">Sodium/proton antiporter NhaA</fullName>
    </alternativeName>
</protein>
<feature type="transmembrane region" description="Helical" evidence="11">
    <location>
        <begin position="203"/>
        <end position="220"/>
    </location>
</feature>
<feature type="transmembrane region" description="Helical" evidence="11">
    <location>
        <begin position="36"/>
        <end position="55"/>
    </location>
</feature>
<dbReference type="AlphaFoldDB" id="A0A918BL45"/>
<dbReference type="GO" id="GO:0006885">
    <property type="term" value="P:regulation of pH"/>
    <property type="evidence" value="ECO:0007669"/>
    <property type="project" value="UniProtKB-UniRule"/>
</dbReference>
<proteinExistence type="inferred from homology"/>
<dbReference type="GO" id="GO:0015385">
    <property type="term" value="F:sodium:proton antiporter activity"/>
    <property type="evidence" value="ECO:0007669"/>
    <property type="project" value="UniProtKB-UniRule"/>
</dbReference>
<name>A0A918BL45_9ACTN</name>
<dbReference type="RefSeq" id="WP_189219438.1">
    <property type="nucleotide sequence ID" value="NZ_BMQK01000015.1"/>
</dbReference>
<dbReference type="NCBIfam" id="TIGR00773">
    <property type="entry name" value="NhaA"/>
    <property type="match status" value="1"/>
</dbReference>
<sequence>MSARRTPTPPATARRFLGRLSLPERNFVAEALRTETVGGVLLLVAAVTALIWANVPSLASSYAAVRDFHLGPAALGLDLSIGHWAADGLLAVFFFVAGVELKRELVAGELRDPKAALLPVVAALCGMAAPALVYTLTNLAGGGSLGGWAVPTATDIAFALAVLAVIGTSLPAALRAFLLTLAVVDDLFAILIIAVFFTSDLNFAALGGALVGLAVFWWLLRKGVRGWYVYVPLALVIWGLMYNSGIHATIAGVAMGLMLRCTRREGEEQSPGEHIEHLVRPLSAGLAVPLFALFSAGVAVSGGAIADVFAQPETLGVVLGLVVGKTVGIFAGTWLTARFTRATLSDDLAWPDVFAVATLAGIGFTVSLLIGDLAFAGDAELTDRIKAAVLLGSFIAAVLATVLLKVRNAKYARLHAEEERDDDLDGVPDIYEQHDPAYHLRMAEMYERKAAEHRRLAEVVGRAGERYDGPA</sequence>
<feature type="transmembrane region" description="Helical" evidence="11">
    <location>
        <begin position="116"/>
        <end position="136"/>
    </location>
</feature>
<evidence type="ECO:0000256" key="11">
    <source>
        <dbReference type="HAMAP-Rule" id="MF_01844"/>
    </source>
</evidence>
<dbReference type="PANTHER" id="PTHR30341:SF0">
    <property type="entry name" value="NA(+)_H(+) ANTIPORTER NHAA"/>
    <property type="match status" value="1"/>
</dbReference>
<evidence type="ECO:0000256" key="9">
    <source>
        <dbReference type="ARBA" id="ARBA00023136"/>
    </source>
</evidence>
<reference evidence="12" key="1">
    <citation type="journal article" date="2014" name="Int. J. Syst. Evol. Microbiol.">
        <title>Complete genome sequence of Corynebacterium casei LMG S-19264T (=DSM 44701T), isolated from a smear-ripened cheese.</title>
        <authorList>
            <consortium name="US DOE Joint Genome Institute (JGI-PGF)"/>
            <person name="Walter F."/>
            <person name="Albersmeier A."/>
            <person name="Kalinowski J."/>
            <person name="Ruckert C."/>
        </authorList>
    </citation>
    <scope>NUCLEOTIDE SEQUENCE</scope>
    <source>
        <strain evidence="12">JCM 3131</strain>
    </source>
</reference>
<comment type="similarity">
    <text evidence="11">Belongs to the NhaA Na(+)/H(+) (TC 2.A.33) antiporter family.</text>
</comment>
<dbReference type="GO" id="GO:0005886">
    <property type="term" value="C:plasma membrane"/>
    <property type="evidence" value="ECO:0007669"/>
    <property type="project" value="UniProtKB-SubCell"/>
</dbReference>
<evidence type="ECO:0000313" key="13">
    <source>
        <dbReference type="Proteomes" id="UP000620156"/>
    </source>
</evidence>
<dbReference type="Gene3D" id="1.20.1530.10">
    <property type="entry name" value="Na+/H+ antiporter like domain"/>
    <property type="match status" value="1"/>
</dbReference>
<comment type="caution">
    <text evidence="12">The sequence shown here is derived from an EMBL/GenBank/DDBJ whole genome shotgun (WGS) entry which is preliminary data.</text>
</comment>
<dbReference type="HAMAP" id="MF_01844">
    <property type="entry name" value="NhaA"/>
    <property type="match status" value="1"/>
</dbReference>
<evidence type="ECO:0000256" key="7">
    <source>
        <dbReference type="ARBA" id="ARBA00023053"/>
    </source>
</evidence>
<feature type="transmembrane region" description="Helical" evidence="11">
    <location>
        <begin position="177"/>
        <end position="197"/>
    </location>
</feature>
<evidence type="ECO:0000256" key="1">
    <source>
        <dbReference type="ARBA" id="ARBA00004429"/>
    </source>
</evidence>
<dbReference type="PANTHER" id="PTHR30341">
    <property type="entry name" value="SODIUM ION/PROTON ANTIPORTER NHAA-RELATED"/>
    <property type="match status" value="1"/>
</dbReference>
<feature type="transmembrane region" description="Helical" evidence="11">
    <location>
        <begin position="317"/>
        <end position="337"/>
    </location>
</feature>
<keyword evidence="13" id="KW-1185">Reference proteome</keyword>
<dbReference type="Pfam" id="PF06965">
    <property type="entry name" value="Na_H_antiport_1"/>
    <property type="match status" value="1"/>
</dbReference>
<dbReference type="Proteomes" id="UP000620156">
    <property type="component" value="Unassembled WGS sequence"/>
</dbReference>
<evidence type="ECO:0000256" key="2">
    <source>
        <dbReference type="ARBA" id="ARBA00022448"/>
    </source>
</evidence>